<dbReference type="Proteomes" id="UP000020681">
    <property type="component" value="Unassembled WGS sequence"/>
</dbReference>
<evidence type="ECO:0000313" key="2">
    <source>
        <dbReference type="Proteomes" id="UP000020681"/>
    </source>
</evidence>
<proteinExistence type="predicted"/>
<reference evidence="1 2" key="1">
    <citation type="submission" date="2014-01" db="EMBL/GenBank/DDBJ databases">
        <authorList>
            <person name="Dobos K."/>
            <person name="Lenaerts A."/>
            <person name="Ordway D."/>
            <person name="DeGroote M.A."/>
            <person name="Parker T."/>
            <person name="Sizemore C."/>
            <person name="Tallon L.J."/>
            <person name="Sadzewicz L.K."/>
            <person name="Sengamalay N."/>
            <person name="Fraser C.M."/>
            <person name="Hine E."/>
            <person name="Shefchek K.A."/>
            <person name="Das S.P."/>
            <person name="Tettelin H."/>
        </authorList>
    </citation>
    <scope>NUCLEOTIDE SEQUENCE [LARGE SCALE GENOMIC DNA]</scope>
    <source>
        <strain evidence="1 2">Harvey</strain>
    </source>
</reference>
<organism evidence="1 2">
    <name type="scientific">Mycobacterium ulcerans str. Harvey</name>
    <dbReference type="NCBI Taxonomy" id="1299332"/>
    <lineage>
        <taxon>Bacteria</taxon>
        <taxon>Bacillati</taxon>
        <taxon>Actinomycetota</taxon>
        <taxon>Actinomycetes</taxon>
        <taxon>Mycobacteriales</taxon>
        <taxon>Mycobacteriaceae</taxon>
        <taxon>Mycobacterium</taxon>
        <taxon>Mycobacterium ulcerans group</taxon>
    </lineage>
</organism>
<comment type="caution">
    <text evidence="1">The sequence shown here is derived from an EMBL/GenBank/DDBJ whole genome shotgun (WGS) entry which is preliminary data.</text>
</comment>
<accession>A0ABN0R9S0</accession>
<evidence type="ECO:0000313" key="1">
    <source>
        <dbReference type="EMBL" id="EUA93817.1"/>
    </source>
</evidence>
<keyword evidence="2" id="KW-1185">Reference proteome</keyword>
<gene>
    <name evidence="1" type="primary">atpFH</name>
    <name evidence="1" type="ORF">I551_8917</name>
</gene>
<sequence length="57" mass="6069">MSTFIGQLVGFAAIVFLVWRYVVPGAAHDGSAPGHVRQQLADALPPPCGSRVDHRAQ</sequence>
<dbReference type="EMBL" id="JAOL01000039">
    <property type="protein sequence ID" value="EUA93817.1"/>
    <property type="molecule type" value="Genomic_DNA"/>
</dbReference>
<name>A0ABN0R9S0_MYCUL</name>
<protein>
    <submittedName>
        <fullName evidence="1">ATP synthase subunit b-delta domain protein</fullName>
    </submittedName>
</protein>